<protein>
    <recommendedName>
        <fullName evidence="12">ADP-ribosylation factor</fullName>
    </recommendedName>
</protein>
<dbReference type="Gene3D" id="3.40.50.300">
    <property type="entry name" value="P-loop containing nucleotide triphosphate hydrolases"/>
    <property type="match status" value="1"/>
</dbReference>
<dbReference type="InterPro" id="IPR005225">
    <property type="entry name" value="Small_GTP-bd"/>
</dbReference>
<keyword evidence="6" id="KW-0931">ER-Golgi transport</keyword>
<evidence type="ECO:0000256" key="7">
    <source>
        <dbReference type="ARBA" id="ARBA00022927"/>
    </source>
</evidence>
<evidence type="ECO:0000256" key="13">
    <source>
        <dbReference type="PIRSR" id="PIRSR606689-1"/>
    </source>
</evidence>
<feature type="binding site" evidence="13">
    <location>
        <begin position="124"/>
        <end position="127"/>
    </location>
    <ligand>
        <name>GTP</name>
        <dbReference type="ChEBI" id="CHEBI:37565"/>
    </ligand>
</feature>
<dbReference type="OrthoDB" id="2011769at2759"/>
<evidence type="ECO:0000256" key="1">
    <source>
        <dbReference type="ARBA" id="ARBA00004555"/>
    </source>
</evidence>
<evidence type="ECO:0000256" key="6">
    <source>
        <dbReference type="ARBA" id="ARBA00022892"/>
    </source>
</evidence>
<evidence type="ECO:0000256" key="4">
    <source>
        <dbReference type="ARBA" id="ARBA00022707"/>
    </source>
</evidence>
<evidence type="ECO:0000256" key="15">
    <source>
        <dbReference type="RuleBase" id="RU003925"/>
    </source>
</evidence>
<evidence type="ECO:0000256" key="14">
    <source>
        <dbReference type="PIRSR" id="PIRSR606689-2"/>
    </source>
</evidence>
<evidence type="ECO:0000313" key="16">
    <source>
        <dbReference type="EMBL" id="ELA48116.1"/>
    </source>
</evidence>
<evidence type="ECO:0000256" key="8">
    <source>
        <dbReference type="ARBA" id="ARBA00023034"/>
    </source>
</evidence>
<comment type="function">
    <text evidence="11">GTP-binding protein involved in protein trafficking; may modulate vesicle budding and uncoating within the Golgi apparatus.</text>
</comment>
<evidence type="ECO:0000256" key="2">
    <source>
        <dbReference type="ARBA" id="ARBA00010290"/>
    </source>
</evidence>
<evidence type="ECO:0000256" key="12">
    <source>
        <dbReference type="ARBA" id="ARBA00070396"/>
    </source>
</evidence>
<accession>L2GWR2</accession>
<dbReference type="GO" id="GO:0046872">
    <property type="term" value="F:metal ion binding"/>
    <property type="evidence" value="ECO:0007669"/>
    <property type="project" value="UniProtKB-KW"/>
</dbReference>
<dbReference type="PRINTS" id="PR00328">
    <property type="entry name" value="SAR1GTPBP"/>
</dbReference>
<dbReference type="VEuPathDB" id="MicrosporidiaDB:VCUG_00354"/>
<dbReference type="SUPFAM" id="SSF52540">
    <property type="entry name" value="P-loop containing nucleoside triphosphate hydrolases"/>
    <property type="match status" value="1"/>
</dbReference>
<dbReference type="FunFam" id="3.40.50.300:FF:003500">
    <property type="entry name" value="ADP-ribosylation factor 1"/>
    <property type="match status" value="1"/>
</dbReference>
<dbReference type="EMBL" id="GL877407">
    <property type="protein sequence ID" value="ELA48116.1"/>
    <property type="molecule type" value="Genomic_DNA"/>
</dbReference>
<dbReference type="CDD" id="cd00878">
    <property type="entry name" value="Arf_Arl"/>
    <property type="match status" value="1"/>
</dbReference>
<evidence type="ECO:0000256" key="3">
    <source>
        <dbReference type="ARBA" id="ARBA00022448"/>
    </source>
</evidence>
<dbReference type="GO" id="GO:0005525">
    <property type="term" value="F:GTP binding"/>
    <property type="evidence" value="ECO:0007669"/>
    <property type="project" value="UniProtKB-KW"/>
</dbReference>
<evidence type="ECO:0000256" key="9">
    <source>
        <dbReference type="ARBA" id="ARBA00023134"/>
    </source>
</evidence>
<feature type="binding site" evidence="13">
    <location>
        <position position="70"/>
    </location>
    <ligand>
        <name>GTP</name>
        <dbReference type="ChEBI" id="CHEBI:37565"/>
    </ligand>
</feature>
<keyword evidence="4" id="KW-0519">Myristate</keyword>
<keyword evidence="8" id="KW-0333">Golgi apparatus</keyword>
<gene>
    <name evidence="16" type="ORF">VCUG_00354</name>
</gene>
<keyword evidence="17" id="KW-1185">Reference proteome</keyword>
<evidence type="ECO:0000256" key="5">
    <source>
        <dbReference type="ARBA" id="ARBA00022741"/>
    </source>
</evidence>
<dbReference type="FunCoup" id="L2GWR2">
    <property type="interactions" value="293"/>
</dbReference>
<dbReference type="HOGENOM" id="CLU_040729_9_3_1"/>
<feature type="binding site" evidence="13">
    <location>
        <begin position="24"/>
        <end position="31"/>
    </location>
    <ligand>
        <name>GTP</name>
        <dbReference type="ChEBI" id="CHEBI:37565"/>
    </ligand>
</feature>
<dbReference type="GO" id="GO:0015031">
    <property type="term" value="P:protein transport"/>
    <property type="evidence" value="ECO:0007669"/>
    <property type="project" value="UniProtKB-KW"/>
</dbReference>
<dbReference type="AlphaFoldDB" id="L2GWR2"/>
<keyword evidence="5 13" id="KW-0547">Nucleotide-binding</keyword>
<comment type="similarity">
    <text evidence="2 15">Belongs to the small GTPase superfamily. Arf family.</text>
</comment>
<dbReference type="OMA" id="DWLCNEL"/>
<dbReference type="GO" id="GO:0005794">
    <property type="term" value="C:Golgi apparatus"/>
    <property type="evidence" value="ECO:0007669"/>
    <property type="project" value="UniProtKB-SubCell"/>
</dbReference>
<dbReference type="NCBIfam" id="TIGR00231">
    <property type="entry name" value="small_GTP"/>
    <property type="match status" value="1"/>
</dbReference>
<dbReference type="GO" id="GO:0003924">
    <property type="term" value="F:GTPase activity"/>
    <property type="evidence" value="ECO:0007669"/>
    <property type="project" value="InterPro"/>
</dbReference>
<feature type="binding site" evidence="14">
    <location>
        <position position="31"/>
    </location>
    <ligand>
        <name>Mg(2+)</name>
        <dbReference type="ChEBI" id="CHEBI:18420"/>
    </ligand>
</feature>
<dbReference type="InterPro" id="IPR027417">
    <property type="entry name" value="P-loop_NTPase"/>
</dbReference>
<feature type="binding site" evidence="14">
    <location>
        <position position="48"/>
    </location>
    <ligand>
        <name>Mg(2+)</name>
        <dbReference type="ChEBI" id="CHEBI:18420"/>
    </ligand>
</feature>
<dbReference type="InParanoid" id="L2GWR2"/>
<dbReference type="Proteomes" id="UP000011081">
    <property type="component" value="Unassembled WGS sequence"/>
</dbReference>
<dbReference type="SMART" id="SM00177">
    <property type="entry name" value="ARF"/>
    <property type="match status" value="1"/>
</dbReference>
<dbReference type="PANTHER" id="PTHR11711">
    <property type="entry name" value="ADP RIBOSYLATION FACTOR-RELATED"/>
    <property type="match status" value="1"/>
</dbReference>
<sequence>MGSVITAFTNLFNTKTPYSICMIGLDAAGKTTILYQMKLKSTVPTVPTIGFNIEKFQVNNVEFSCWDIGGQDKIRPVWCKYVDTSDGMVFVTDIFDEERWVEAGEALKSILDNYKNKPVLILANKADDPNDPELENRKERMLKTFNIESVCDFWECRTVSGIVSATDNNPLVRLLPAFEWMVDSLEKTHSMRKRRQDL</sequence>
<evidence type="ECO:0000256" key="11">
    <source>
        <dbReference type="ARBA" id="ARBA00053326"/>
    </source>
</evidence>
<keyword evidence="14" id="KW-0479">Metal-binding</keyword>
<dbReference type="RefSeq" id="XP_008073375.1">
    <property type="nucleotide sequence ID" value="XM_008075184.1"/>
</dbReference>
<keyword evidence="10" id="KW-0449">Lipoprotein</keyword>
<dbReference type="GeneID" id="19878241"/>
<dbReference type="InterPro" id="IPR006689">
    <property type="entry name" value="Small_GTPase_ARF/SAR"/>
</dbReference>
<dbReference type="SMART" id="SM00178">
    <property type="entry name" value="SAR"/>
    <property type="match status" value="1"/>
</dbReference>
<name>L2GWR2_VAVCU</name>
<comment type="subcellular location">
    <subcellularLocation>
        <location evidence="1">Golgi apparatus</location>
    </subcellularLocation>
</comment>
<evidence type="ECO:0000256" key="10">
    <source>
        <dbReference type="ARBA" id="ARBA00023288"/>
    </source>
</evidence>
<reference evidence="17" key="1">
    <citation type="submission" date="2011-03" db="EMBL/GenBank/DDBJ databases">
        <title>The genome sequence of Vavraia culicis strain floridensis.</title>
        <authorList>
            <consortium name="The Broad Institute Genome Sequencing Platform"/>
            <person name="Cuomo C."/>
            <person name="Becnel J."/>
            <person name="Sanscrainte N."/>
            <person name="Young S.K."/>
            <person name="Zeng Q."/>
            <person name="Gargeya S."/>
            <person name="Fitzgerald M."/>
            <person name="Haas B."/>
            <person name="Abouelleil A."/>
            <person name="Alvarado L."/>
            <person name="Arachchi H.M."/>
            <person name="Berlin A."/>
            <person name="Chapman S.B."/>
            <person name="Gearin G."/>
            <person name="Goldberg J."/>
            <person name="Griggs A."/>
            <person name="Gujja S."/>
            <person name="Hansen M."/>
            <person name="Heiman D."/>
            <person name="Howarth C."/>
            <person name="Larimer J."/>
            <person name="Lui A."/>
            <person name="MacDonald P.J.P."/>
            <person name="McCowen C."/>
            <person name="Montmayeur A."/>
            <person name="Murphy C."/>
            <person name="Neiman D."/>
            <person name="Pearson M."/>
            <person name="Priest M."/>
            <person name="Roberts A."/>
            <person name="Saif S."/>
            <person name="Shea T."/>
            <person name="Sisk P."/>
            <person name="Stolte C."/>
            <person name="Sykes S."/>
            <person name="Wortman J."/>
            <person name="Nusbaum C."/>
            <person name="Birren B."/>
        </authorList>
    </citation>
    <scope>NUCLEOTIDE SEQUENCE [LARGE SCALE GENOMIC DNA]</scope>
    <source>
        <strain evidence="17">floridensis</strain>
    </source>
</reference>
<keyword evidence="14" id="KW-0460">Magnesium</keyword>
<evidence type="ECO:0000313" key="17">
    <source>
        <dbReference type="Proteomes" id="UP000011081"/>
    </source>
</evidence>
<keyword evidence="3" id="KW-0813">Transport</keyword>
<dbReference type="STRING" id="948595.L2GWR2"/>
<dbReference type="PROSITE" id="PS51417">
    <property type="entry name" value="ARF"/>
    <property type="match status" value="1"/>
</dbReference>
<organism evidence="16 17">
    <name type="scientific">Vavraia culicis (isolate floridensis)</name>
    <name type="common">Microsporidian parasite</name>
    <dbReference type="NCBI Taxonomy" id="948595"/>
    <lineage>
        <taxon>Eukaryota</taxon>
        <taxon>Fungi</taxon>
        <taxon>Fungi incertae sedis</taxon>
        <taxon>Microsporidia</taxon>
        <taxon>Pleistophoridae</taxon>
        <taxon>Vavraia</taxon>
    </lineage>
</organism>
<keyword evidence="9 13" id="KW-0342">GTP-binding</keyword>
<keyword evidence="7" id="KW-0653">Protein transport</keyword>
<dbReference type="GO" id="GO:0016192">
    <property type="term" value="P:vesicle-mediated transport"/>
    <property type="evidence" value="ECO:0007669"/>
    <property type="project" value="UniProtKB-KW"/>
</dbReference>
<dbReference type="Pfam" id="PF00025">
    <property type="entry name" value="Arf"/>
    <property type="match status" value="1"/>
</dbReference>
<dbReference type="InterPro" id="IPR024156">
    <property type="entry name" value="Small_GTPase_ARF"/>
</dbReference>
<proteinExistence type="inferred from homology"/>